<keyword evidence="4" id="KW-0175">Coiled coil</keyword>
<dbReference type="GO" id="GO:0005874">
    <property type="term" value="C:microtubule"/>
    <property type="evidence" value="ECO:0007669"/>
    <property type="project" value="UniProtKB-KW"/>
</dbReference>
<protein>
    <submittedName>
        <fullName evidence="6">Kinesin-like protein KIN-12D isoform X1</fullName>
    </submittedName>
</protein>
<dbReference type="Proteomes" id="UP000250321">
    <property type="component" value="Unassembled WGS sequence"/>
</dbReference>
<dbReference type="EMBL" id="PJQY01000223">
    <property type="protein sequence ID" value="PQQ15672.1"/>
    <property type="molecule type" value="Genomic_DNA"/>
</dbReference>
<keyword evidence="2" id="KW-0547">Nucleotide-binding</keyword>
<dbReference type="GO" id="GO:0005524">
    <property type="term" value="F:ATP binding"/>
    <property type="evidence" value="ECO:0007669"/>
    <property type="project" value="UniProtKB-KW"/>
</dbReference>
<dbReference type="STRING" id="2094558.A0A314Z317"/>
<keyword evidence="7" id="KW-1185">Reference proteome</keyword>
<evidence type="ECO:0000256" key="5">
    <source>
        <dbReference type="ARBA" id="ARBA00023175"/>
    </source>
</evidence>
<reference evidence="6 7" key="1">
    <citation type="submission" date="2018-02" db="EMBL/GenBank/DDBJ databases">
        <title>Draft genome of wild Prunus yedoensis var. nudiflora.</title>
        <authorList>
            <person name="Baek S."/>
            <person name="Kim J.-H."/>
            <person name="Choi K."/>
            <person name="Kim G.-B."/>
            <person name="Cho A."/>
            <person name="Jang H."/>
            <person name="Shin C.-H."/>
            <person name="Yu H.-J."/>
            <person name="Mun J.-H."/>
        </authorList>
    </citation>
    <scope>NUCLEOTIDE SEQUENCE [LARGE SCALE GENOMIC DNA]</scope>
    <source>
        <strain evidence="7">cv. Jeju island</strain>
        <tissue evidence="6">Leaf</tissue>
    </source>
</reference>
<accession>A0A314Z317</accession>
<dbReference type="InterPro" id="IPR044986">
    <property type="entry name" value="KIF15/KIN-12"/>
</dbReference>
<evidence type="ECO:0000256" key="4">
    <source>
        <dbReference type="ARBA" id="ARBA00023054"/>
    </source>
</evidence>
<dbReference type="PANTHER" id="PTHR37739:SF8">
    <property type="entry name" value="KINESIN-LIKE PROTEIN KIN-12D"/>
    <property type="match status" value="1"/>
</dbReference>
<dbReference type="OrthoDB" id="10444638at2759"/>
<evidence type="ECO:0000313" key="7">
    <source>
        <dbReference type="Proteomes" id="UP000250321"/>
    </source>
</evidence>
<dbReference type="PANTHER" id="PTHR37739">
    <property type="entry name" value="KINESIN-LIKE PROTEIN KIN-12D"/>
    <property type="match status" value="1"/>
</dbReference>
<name>A0A314Z317_PRUYE</name>
<keyword evidence="3" id="KW-0067">ATP-binding</keyword>
<gene>
    <name evidence="6" type="ORF">Pyn_30288</name>
</gene>
<comment type="caution">
    <text evidence="6">The sequence shown here is derived from an EMBL/GenBank/DDBJ whole genome shotgun (WGS) entry which is preliminary data.</text>
</comment>
<evidence type="ECO:0000256" key="2">
    <source>
        <dbReference type="ARBA" id="ARBA00022741"/>
    </source>
</evidence>
<evidence type="ECO:0000256" key="3">
    <source>
        <dbReference type="ARBA" id="ARBA00022840"/>
    </source>
</evidence>
<sequence>MEELCSKSQELRICLSKTNTLKEENVLFREELLSLKKSKDEFLTMSNVNSKKCIDSVETVDSVDCLESHAKELVSENLSLQAELLRKDDVLKGLLFDLSMLQESASKNKDQQDEIEEILSSFEALEDELSAKSCELGQAIANSQMLENQLQEKTNVISTLELGIWKMLWQQGILLRRS</sequence>
<evidence type="ECO:0000256" key="1">
    <source>
        <dbReference type="ARBA" id="ARBA00022701"/>
    </source>
</evidence>
<organism evidence="6 7">
    <name type="scientific">Prunus yedoensis var. nudiflora</name>
    <dbReference type="NCBI Taxonomy" id="2094558"/>
    <lineage>
        <taxon>Eukaryota</taxon>
        <taxon>Viridiplantae</taxon>
        <taxon>Streptophyta</taxon>
        <taxon>Embryophyta</taxon>
        <taxon>Tracheophyta</taxon>
        <taxon>Spermatophyta</taxon>
        <taxon>Magnoliopsida</taxon>
        <taxon>eudicotyledons</taxon>
        <taxon>Gunneridae</taxon>
        <taxon>Pentapetalae</taxon>
        <taxon>rosids</taxon>
        <taxon>fabids</taxon>
        <taxon>Rosales</taxon>
        <taxon>Rosaceae</taxon>
        <taxon>Amygdaloideae</taxon>
        <taxon>Amygdaleae</taxon>
        <taxon>Prunus</taxon>
    </lineage>
</organism>
<keyword evidence="1" id="KW-0493">Microtubule</keyword>
<evidence type="ECO:0000313" key="6">
    <source>
        <dbReference type="EMBL" id="PQQ15672.1"/>
    </source>
</evidence>
<keyword evidence="5" id="KW-0505">Motor protein</keyword>
<proteinExistence type="predicted"/>
<dbReference type="AlphaFoldDB" id="A0A314Z317"/>